<sequence length="296" mass="32848">MIDMMKAMQAFVAVVDKGNFVSAAEMLNTSTAAMSRQISGLESHLGARLLHRTTRRLSLTDAGQEFYSRSQSILSDLAEAESIVGQQVMQPKGTLRISAPLSYGVHELARLLTGFRQRYPELQLDIDLSDRVVDLANEGIDVALRISRALSSQLIARKLLDIPMIMCASPAYLKQHGYPQTPEDLTEHDILNYSYLATGDNWSFINAEGEEVHIRVQPKVHATNGDVLKTLALADGGIIIQPDFIVEQEIANGTLTALLPEWTMGTFSLYAVYLSRKHLSAKVRAFIDYMAEHARE</sequence>
<dbReference type="Gene3D" id="3.40.190.290">
    <property type="match status" value="1"/>
</dbReference>
<dbReference type="GO" id="GO:0006351">
    <property type="term" value="P:DNA-templated transcription"/>
    <property type="evidence" value="ECO:0007669"/>
    <property type="project" value="TreeGrafter"/>
</dbReference>
<evidence type="ECO:0000259" key="5">
    <source>
        <dbReference type="PROSITE" id="PS50931"/>
    </source>
</evidence>
<evidence type="ECO:0000256" key="3">
    <source>
        <dbReference type="ARBA" id="ARBA00023125"/>
    </source>
</evidence>
<evidence type="ECO:0000313" key="7">
    <source>
        <dbReference type="Proteomes" id="UP000585721"/>
    </source>
</evidence>
<reference evidence="6 7" key="1">
    <citation type="submission" date="2020-08" db="EMBL/GenBank/DDBJ databases">
        <title>Genomic Encyclopedia of Type Strains, Phase IV (KMG-IV): sequencing the most valuable type-strain genomes for metagenomic binning, comparative biology and taxonomic classification.</title>
        <authorList>
            <person name="Goeker M."/>
        </authorList>
    </citation>
    <scope>NUCLEOTIDE SEQUENCE [LARGE SCALE GENOMIC DNA]</scope>
    <source>
        <strain evidence="6 7">DSM 22975</strain>
    </source>
</reference>
<dbReference type="Proteomes" id="UP000585721">
    <property type="component" value="Unassembled WGS sequence"/>
</dbReference>
<dbReference type="PROSITE" id="PS50931">
    <property type="entry name" value="HTH_LYSR"/>
    <property type="match status" value="1"/>
</dbReference>
<dbReference type="Gene3D" id="1.10.10.10">
    <property type="entry name" value="Winged helix-like DNA-binding domain superfamily/Winged helix DNA-binding domain"/>
    <property type="match status" value="1"/>
</dbReference>
<dbReference type="PANTHER" id="PTHR30537:SF35">
    <property type="entry name" value="TRANSCRIPTIONAL REGULATORY PROTEIN"/>
    <property type="match status" value="1"/>
</dbReference>
<keyword evidence="2" id="KW-0805">Transcription regulation</keyword>
<comment type="caution">
    <text evidence="6">The sequence shown here is derived from an EMBL/GenBank/DDBJ whole genome shotgun (WGS) entry which is preliminary data.</text>
</comment>
<dbReference type="InterPro" id="IPR005119">
    <property type="entry name" value="LysR_subst-bd"/>
</dbReference>
<keyword evidence="4" id="KW-0804">Transcription</keyword>
<keyword evidence="3 6" id="KW-0238">DNA-binding</keyword>
<dbReference type="AlphaFoldDB" id="A0A841GAM5"/>
<keyword evidence="7" id="KW-1185">Reference proteome</keyword>
<dbReference type="Pfam" id="PF03466">
    <property type="entry name" value="LysR_substrate"/>
    <property type="match status" value="1"/>
</dbReference>
<evidence type="ECO:0000313" key="6">
    <source>
        <dbReference type="EMBL" id="MBB6054989.1"/>
    </source>
</evidence>
<dbReference type="SUPFAM" id="SSF53850">
    <property type="entry name" value="Periplasmic binding protein-like II"/>
    <property type="match status" value="1"/>
</dbReference>
<accession>A0A841GAM5</accession>
<evidence type="ECO:0000256" key="2">
    <source>
        <dbReference type="ARBA" id="ARBA00023015"/>
    </source>
</evidence>
<dbReference type="RefSeq" id="WP_223157754.1">
    <property type="nucleotide sequence ID" value="NZ_JACHGR010000002.1"/>
</dbReference>
<dbReference type="InterPro" id="IPR000847">
    <property type="entry name" value="LysR_HTH_N"/>
</dbReference>
<protein>
    <submittedName>
        <fullName evidence="6">DNA-binding transcriptional LysR family regulator</fullName>
    </submittedName>
</protein>
<proteinExistence type="inferred from homology"/>
<gene>
    <name evidence="6" type="ORF">HNR75_000861</name>
</gene>
<dbReference type="FunFam" id="1.10.10.10:FF:000001">
    <property type="entry name" value="LysR family transcriptional regulator"/>
    <property type="match status" value="1"/>
</dbReference>
<dbReference type="InterPro" id="IPR058163">
    <property type="entry name" value="LysR-type_TF_proteobact-type"/>
</dbReference>
<dbReference type="GO" id="GO:0003700">
    <property type="term" value="F:DNA-binding transcription factor activity"/>
    <property type="evidence" value="ECO:0007669"/>
    <property type="project" value="InterPro"/>
</dbReference>
<dbReference type="SUPFAM" id="SSF46785">
    <property type="entry name" value="Winged helix' DNA-binding domain"/>
    <property type="match status" value="1"/>
</dbReference>
<evidence type="ECO:0000256" key="4">
    <source>
        <dbReference type="ARBA" id="ARBA00023163"/>
    </source>
</evidence>
<dbReference type="InterPro" id="IPR036388">
    <property type="entry name" value="WH-like_DNA-bd_sf"/>
</dbReference>
<dbReference type="Pfam" id="PF00126">
    <property type="entry name" value="HTH_1"/>
    <property type="match status" value="1"/>
</dbReference>
<dbReference type="CDD" id="cd08422">
    <property type="entry name" value="PBP2_CrgA_like"/>
    <property type="match status" value="1"/>
</dbReference>
<dbReference type="FunFam" id="3.40.190.290:FF:000001">
    <property type="entry name" value="Transcriptional regulator, LysR family"/>
    <property type="match status" value="1"/>
</dbReference>
<comment type="similarity">
    <text evidence="1">Belongs to the LysR transcriptional regulatory family.</text>
</comment>
<dbReference type="InterPro" id="IPR036390">
    <property type="entry name" value="WH_DNA-bd_sf"/>
</dbReference>
<dbReference type="PANTHER" id="PTHR30537">
    <property type="entry name" value="HTH-TYPE TRANSCRIPTIONAL REGULATOR"/>
    <property type="match status" value="1"/>
</dbReference>
<evidence type="ECO:0000256" key="1">
    <source>
        <dbReference type="ARBA" id="ARBA00009437"/>
    </source>
</evidence>
<feature type="domain" description="HTH lysR-type" evidence="5">
    <location>
        <begin position="1"/>
        <end position="60"/>
    </location>
</feature>
<dbReference type="GO" id="GO:0043565">
    <property type="term" value="F:sequence-specific DNA binding"/>
    <property type="evidence" value="ECO:0007669"/>
    <property type="project" value="TreeGrafter"/>
</dbReference>
<name>A0A841GAM5_9GAMM</name>
<dbReference type="EMBL" id="JACHGR010000002">
    <property type="protein sequence ID" value="MBB6054989.1"/>
    <property type="molecule type" value="Genomic_DNA"/>
</dbReference>
<organism evidence="6 7">
    <name type="scientific">Tolumonas osonensis</name>
    <dbReference type="NCBI Taxonomy" id="675874"/>
    <lineage>
        <taxon>Bacteria</taxon>
        <taxon>Pseudomonadati</taxon>
        <taxon>Pseudomonadota</taxon>
        <taxon>Gammaproteobacteria</taxon>
        <taxon>Aeromonadales</taxon>
        <taxon>Aeromonadaceae</taxon>
        <taxon>Tolumonas</taxon>
    </lineage>
</organism>